<reference evidence="1 2" key="1">
    <citation type="submission" date="2022-05" db="EMBL/GenBank/DDBJ databases">
        <title>Novel Pseudomonas spp. Isolated from a Rainbow Trout Aquaculture Facility.</title>
        <authorList>
            <person name="Testerman T."/>
            <person name="Graf J."/>
        </authorList>
    </citation>
    <scope>NUCLEOTIDE SEQUENCE [LARGE SCALE GENOMIC DNA]</scope>
    <source>
        <strain evidence="1 2">ID357</strain>
    </source>
</reference>
<comment type="caution">
    <text evidence="1">The sequence shown here is derived from an EMBL/GenBank/DDBJ whole genome shotgun (WGS) entry which is preliminary data.</text>
</comment>
<name>A0ABT5QC00_9PSED</name>
<evidence type="ECO:0000313" key="2">
    <source>
        <dbReference type="Proteomes" id="UP001217610"/>
    </source>
</evidence>
<sequence length="47" mass="5475">MHQHYKSLSLLTEQKAGAAATSFVERHYRYDKALNPIQIDNNRWGQS</sequence>
<protein>
    <submittedName>
        <fullName evidence="1">Uncharacterized protein</fullName>
    </submittedName>
</protein>
<gene>
    <name evidence="1" type="ORF">M5G25_26040</name>
</gene>
<keyword evidence="2" id="KW-1185">Reference proteome</keyword>
<evidence type="ECO:0000313" key="1">
    <source>
        <dbReference type="EMBL" id="MDD1151742.1"/>
    </source>
</evidence>
<dbReference type="EMBL" id="JAMDGR010000023">
    <property type="protein sequence ID" value="MDD1151742.1"/>
    <property type="molecule type" value="Genomic_DNA"/>
</dbReference>
<proteinExistence type="predicted"/>
<dbReference type="RefSeq" id="WP_170004089.1">
    <property type="nucleotide sequence ID" value="NZ_JAMDGR010000023.1"/>
</dbReference>
<dbReference type="Proteomes" id="UP001217610">
    <property type="component" value="Unassembled WGS sequence"/>
</dbReference>
<accession>A0ABT5QC00</accession>
<organism evidence="1 2">
    <name type="scientific">Pseudomonas idahonensis</name>
    <dbReference type="NCBI Taxonomy" id="2942628"/>
    <lineage>
        <taxon>Bacteria</taxon>
        <taxon>Pseudomonadati</taxon>
        <taxon>Pseudomonadota</taxon>
        <taxon>Gammaproteobacteria</taxon>
        <taxon>Pseudomonadales</taxon>
        <taxon>Pseudomonadaceae</taxon>
        <taxon>Pseudomonas</taxon>
    </lineage>
</organism>